<organism evidence="7 8">
    <name type="scientific">Luteimonas deserti</name>
    <dbReference type="NCBI Taxonomy" id="2752306"/>
    <lineage>
        <taxon>Bacteria</taxon>
        <taxon>Pseudomonadati</taxon>
        <taxon>Pseudomonadota</taxon>
        <taxon>Gammaproteobacteria</taxon>
        <taxon>Lysobacterales</taxon>
        <taxon>Lysobacteraceae</taxon>
        <taxon>Luteimonas</taxon>
    </lineage>
</organism>
<comment type="similarity">
    <text evidence="3">Belongs to the bacterial flagellin family.</text>
</comment>
<evidence type="ECO:0000313" key="7">
    <source>
        <dbReference type="EMBL" id="NYZ64350.1"/>
    </source>
</evidence>
<sequence length="400" mass="41542">MTNRISTGMLYQQSISTLQAKQASLARINNELTTGKKLLTAKDDPVGAGAAVGLDRAVAELERFGANANAVSHRLGMQEAALTQAGGVMGRITELTVRANSASLSNEDRKAIATEITSLRANLIDIANSPDGAGRYLFGGTQDGTAPFARVAGGVSYAGDQTRRQVEVAPQLFVADTMPGSEVFLRVRTGDGRLDAAADPANTGTGLVGSFGVADSGQWDGGRYRITFGAGGAYDVLDDAGVSIGSGVHASGDAITVNGARVVIGGAPADGDVFTLAPAGTRDMFATIDRLIGALNMQPTTDAQRAAQQNALQGAMRDIATAQDHLIDVRANGGAQLGALDNAAALRDSQSLTLESTLSGLRDLDYAEAISRFNLEKVAVEAAQLSFVQMQRLSLFDLLR</sequence>
<dbReference type="NCBIfam" id="TIGR02550">
    <property type="entry name" value="flagell_flgL"/>
    <property type="match status" value="1"/>
</dbReference>
<evidence type="ECO:0000313" key="8">
    <source>
        <dbReference type="Proteomes" id="UP000589896"/>
    </source>
</evidence>
<dbReference type="Pfam" id="PF00669">
    <property type="entry name" value="Flagellin_N"/>
    <property type="match status" value="1"/>
</dbReference>
<evidence type="ECO:0000256" key="4">
    <source>
        <dbReference type="ARBA" id="ARBA00022525"/>
    </source>
</evidence>
<feature type="domain" description="Flagellin N-terminal" evidence="6">
    <location>
        <begin position="5"/>
        <end position="142"/>
    </location>
</feature>
<keyword evidence="8" id="KW-1185">Reference proteome</keyword>
<dbReference type="GO" id="GO:0009424">
    <property type="term" value="C:bacterial-type flagellum hook"/>
    <property type="evidence" value="ECO:0007669"/>
    <property type="project" value="InterPro"/>
</dbReference>
<accession>A0A7Z0QV28</accession>
<dbReference type="Proteomes" id="UP000589896">
    <property type="component" value="Unassembled WGS sequence"/>
</dbReference>
<protein>
    <submittedName>
        <fullName evidence="7">Flagellar hook-associated protein FlgL</fullName>
    </submittedName>
</protein>
<evidence type="ECO:0000256" key="5">
    <source>
        <dbReference type="ARBA" id="ARBA00023143"/>
    </source>
</evidence>
<dbReference type="GO" id="GO:0071973">
    <property type="term" value="P:bacterial-type flagellum-dependent cell motility"/>
    <property type="evidence" value="ECO:0007669"/>
    <property type="project" value="InterPro"/>
</dbReference>
<dbReference type="PANTHER" id="PTHR42792">
    <property type="entry name" value="FLAGELLIN"/>
    <property type="match status" value="1"/>
</dbReference>
<keyword evidence="7" id="KW-0282">Flagellum</keyword>
<reference evidence="7 8" key="1">
    <citation type="submission" date="2020-07" db="EMBL/GenBank/DDBJ databases">
        <title>isolation of Luteimonas sp. SJ-16.</title>
        <authorList>
            <person name="Huang X.-X."/>
            <person name="Xu L."/>
            <person name="Sun J.-Q."/>
        </authorList>
    </citation>
    <scope>NUCLEOTIDE SEQUENCE [LARGE SCALE GENOMIC DNA]</scope>
    <source>
        <strain evidence="7 8">SJ-16</strain>
    </source>
</reference>
<evidence type="ECO:0000256" key="2">
    <source>
        <dbReference type="ARBA" id="ARBA00004613"/>
    </source>
</evidence>
<evidence type="ECO:0000256" key="1">
    <source>
        <dbReference type="ARBA" id="ARBA00004365"/>
    </source>
</evidence>
<dbReference type="InterPro" id="IPR001492">
    <property type="entry name" value="Flagellin"/>
</dbReference>
<proteinExistence type="inferred from homology"/>
<dbReference type="AlphaFoldDB" id="A0A7Z0QV28"/>
<dbReference type="GO" id="GO:0005576">
    <property type="term" value="C:extracellular region"/>
    <property type="evidence" value="ECO:0007669"/>
    <property type="project" value="UniProtKB-SubCell"/>
</dbReference>
<evidence type="ECO:0000256" key="3">
    <source>
        <dbReference type="ARBA" id="ARBA00005709"/>
    </source>
</evidence>
<keyword evidence="4" id="KW-0964">Secreted</keyword>
<name>A0A7Z0QV28_9GAMM</name>
<keyword evidence="5" id="KW-0975">Bacterial flagellum</keyword>
<dbReference type="Gene3D" id="1.20.1330.10">
    <property type="entry name" value="f41 fragment of flagellin, N-terminal domain"/>
    <property type="match status" value="1"/>
</dbReference>
<dbReference type="InterPro" id="IPR013384">
    <property type="entry name" value="Flagell_FlgL"/>
</dbReference>
<keyword evidence="7" id="KW-0969">Cilium</keyword>
<dbReference type="InterPro" id="IPR001029">
    <property type="entry name" value="Flagellin_N"/>
</dbReference>
<dbReference type="EMBL" id="JACCJZ010000020">
    <property type="protein sequence ID" value="NYZ64350.1"/>
    <property type="molecule type" value="Genomic_DNA"/>
</dbReference>
<gene>
    <name evidence="7" type="primary">flgL</name>
    <name evidence="7" type="ORF">H0E82_16555</name>
</gene>
<dbReference type="GO" id="GO:0005198">
    <property type="term" value="F:structural molecule activity"/>
    <property type="evidence" value="ECO:0007669"/>
    <property type="project" value="InterPro"/>
</dbReference>
<evidence type="ECO:0000259" key="6">
    <source>
        <dbReference type="Pfam" id="PF00669"/>
    </source>
</evidence>
<dbReference type="PANTHER" id="PTHR42792:SF1">
    <property type="entry name" value="FLAGELLAR HOOK-ASSOCIATED PROTEIN 3"/>
    <property type="match status" value="1"/>
</dbReference>
<comment type="subcellular location">
    <subcellularLocation>
        <location evidence="1">Bacterial flagellum</location>
    </subcellularLocation>
    <subcellularLocation>
        <location evidence="2">Secreted</location>
    </subcellularLocation>
</comment>
<dbReference type="RefSeq" id="WP_180546536.1">
    <property type="nucleotide sequence ID" value="NZ_JACCJZ010000020.1"/>
</dbReference>
<comment type="caution">
    <text evidence="7">The sequence shown here is derived from an EMBL/GenBank/DDBJ whole genome shotgun (WGS) entry which is preliminary data.</text>
</comment>
<keyword evidence="7" id="KW-0966">Cell projection</keyword>
<dbReference type="SUPFAM" id="SSF64518">
    <property type="entry name" value="Phase 1 flagellin"/>
    <property type="match status" value="1"/>
</dbReference>